<feature type="compositionally biased region" description="Low complexity" evidence="5">
    <location>
        <begin position="1038"/>
        <end position="1050"/>
    </location>
</feature>
<reference evidence="6 7" key="1">
    <citation type="journal article" date="2023" name="Proc. Natl. Acad. Sci. U.S.A.">
        <title>A global phylogenomic analysis of the shiitake genus Lentinula.</title>
        <authorList>
            <person name="Sierra-Patev S."/>
            <person name="Min B."/>
            <person name="Naranjo-Ortiz M."/>
            <person name="Looney B."/>
            <person name="Konkel Z."/>
            <person name="Slot J.C."/>
            <person name="Sakamoto Y."/>
            <person name="Steenwyk J.L."/>
            <person name="Rokas A."/>
            <person name="Carro J."/>
            <person name="Camarero S."/>
            <person name="Ferreira P."/>
            <person name="Molpeceres G."/>
            <person name="Ruiz-Duenas F.J."/>
            <person name="Serrano A."/>
            <person name="Henrissat B."/>
            <person name="Drula E."/>
            <person name="Hughes K.W."/>
            <person name="Mata J.L."/>
            <person name="Ishikawa N.K."/>
            <person name="Vargas-Isla R."/>
            <person name="Ushijima S."/>
            <person name="Smith C.A."/>
            <person name="Donoghue J."/>
            <person name="Ahrendt S."/>
            <person name="Andreopoulos W."/>
            <person name="He G."/>
            <person name="LaButti K."/>
            <person name="Lipzen A."/>
            <person name="Ng V."/>
            <person name="Riley R."/>
            <person name="Sandor L."/>
            <person name="Barry K."/>
            <person name="Martinez A.T."/>
            <person name="Xiao Y."/>
            <person name="Gibbons J.G."/>
            <person name="Terashima K."/>
            <person name="Grigoriev I.V."/>
            <person name="Hibbett D."/>
        </authorList>
    </citation>
    <scope>NUCLEOTIDE SEQUENCE [LARGE SCALE GENOMIC DNA]</scope>
    <source>
        <strain evidence="6 7">TFB7810</strain>
    </source>
</reference>
<comment type="caution">
    <text evidence="6">The sequence shown here is derived from an EMBL/GenBank/DDBJ whole genome shotgun (WGS) entry which is preliminary data.</text>
</comment>
<organism evidence="6 7">
    <name type="scientific">Lentinula detonsa</name>
    <dbReference type="NCBI Taxonomy" id="2804962"/>
    <lineage>
        <taxon>Eukaryota</taxon>
        <taxon>Fungi</taxon>
        <taxon>Dikarya</taxon>
        <taxon>Basidiomycota</taxon>
        <taxon>Agaricomycotina</taxon>
        <taxon>Agaricomycetes</taxon>
        <taxon>Agaricomycetidae</taxon>
        <taxon>Agaricales</taxon>
        <taxon>Marasmiineae</taxon>
        <taxon>Omphalotaceae</taxon>
        <taxon>Lentinula</taxon>
    </lineage>
</organism>
<dbReference type="AlphaFoldDB" id="A0A9W8P370"/>
<evidence type="ECO:0000256" key="4">
    <source>
        <dbReference type="SAM" id="Coils"/>
    </source>
</evidence>
<dbReference type="PANTHER" id="PTHR23083:SF464">
    <property type="entry name" value="TETRATRICOPEPTIDE REPEAT DOMAIN 7, ISOFORM A"/>
    <property type="match status" value="1"/>
</dbReference>
<keyword evidence="4" id="KW-0175">Coiled coil</keyword>
<feature type="coiled-coil region" evidence="4">
    <location>
        <begin position="520"/>
        <end position="547"/>
    </location>
</feature>
<dbReference type="EMBL" id="JANVFU010000004">
    <property type="protein sequence ID" value="KAJ3746128.1"/>
    <property type="molecule type" value="Genomic_DNA"/>
</dbReference>
<evidence type="ECO:0000313" key="7">
    <source>
        <dbReference type="Proteomes" id="UP001142393"/>
    </source>
</evidence>
<gene>
    <name evidence="6" type="ORF">DFH05DRAFT_1522728</name>
</gene>
<dbReference type="SUPFAM" id="SSF48452">
    <property type="entry name" value="TPR-like"/>
    <property type="match status" value="1"/>
</dbReference>
<feature type="repeat" description="TPR" evidence="3">
    <location>
        <begin position="1114"/>
        <end position="1147"/>
    </location>
</feature>
<dbReference type="PANTHER" id="PTHR23083">
    <property type="entry name" value="TETRATRICOPEPTIDE REPEAT PROTEIN, TPR"/>
    <property type="match status" value="1"/>
</dbReference>
<dbReference type="Gene3D" id="1.25.40.10">
    <property type="entry name" value="Tetratricopeptide repeat domain"/>
    <property type="match status" value="1"/>
</dbReference>
<comment type="function">
    <text evidence="1">Involved in endocytosis.</text>
</comment>
<keyword evidence="7" id="KW-1185">Reference proteome</keyword>
<evidence type="ECO:0000256" key="5">
    <source>
        <dbReference type="SAM" id="MobiDB-lite"/>
    </source>
</evidence>
<evidence type="ECO:0008006" key="8">
    <source>
        <dbReference type="Google" id="ProtNLM"/>
    </source>
</evidence>
<protein>
    <recommendedName>
        <fullName evidence="8">TPR-like protein</fullName>
    </recommendedName>
</protein>
<evidence type="ECO:0000313" key="6">
    <source>
        <dbReference type="EMBL" id="KAJ3746128.1"/>
    </source>
</evidence>
<feature type="compositionally biased region" description="Polar residues" evidence="5">
    <location>
        <begin position="899"/>
        <end position="917"/>
    </location>
</feature>
<comment type="similarity">
    <text evidence="2">Belongs to the YPP1 family.</text>
</comment>
<feature type="compositionally biased region" description="Polar residues" evidence="5">
    <location>
        <begin position="718"/>
        <end position="733"/>
    </location>
</feature>
<evidence type="ECO:0000256" key="3">
    <source>
        <dbReference type="PROSITE-ProRule" id="PRU00339"/>
    </source>
</evidence>
<accession>A0A9W8P370</accession>
<dbReference type="InterPro" id="IPR051722">
    <property type="entry name" value="Endocytosis_PI4K-reg_protein"/>
</dbReference>
<feature type="region of interest" description="Disordered" evidence="5">
    <location>
        <begin position="1028"/>
        <end position="1071"/>
    </location>
</feature>
<dbReference type="InterPro" id="IPR019734">
    <property type="entry name" value="TPR_rpt"/>
</dbReference>
<dbReference type="Proteomes" id="UP001142393">
    <property type="component" value="Unassembled WGS sequence"/>
</dbReference>
<dbReference type="Pfam" id="PF13181">
    <property type="entry name" value="TPR_8"/>
    <property type="match status" value="2"/>
</dbReference>
<feature type="compositionally biased region" description="Basic residues" evidence="5">
    <location>
        <begin position="973"/>
        <end position="988"/>
    </location>
</feature>
<proteinExistence type="inferred from homology"/>
<keyword evidence="3" id="KW-0802">TPR repeat</keyword>
<evidence type="ECO:0000256" key="1">
    <source>
        <dbReference type="ARBA" id="ARBA00002550"/>
    </source>
</evidence>
<dbReference type="InterPro" id="IPR011990">
    <property type="entry name" value="TPR-like_helical_dom_sf"/>
</dbReference>
<feature type="compositionally biased region" description="Basic and acidic residues" evidence="5">
    <location>
        <begin position="941"/>
        <end position="972"/>
    </location>
</feature>
<evidence type="ECO:0000256" key="2">
    <source>
        <dbReference type="ARBA" id="ARBA00038251"/>
    </source>
</evidence>
<name>A0A9W8P370_9AGAR</name>
<feature type="region of interest" description="Disordered" evidence="5">
    <location>
        <begin position="705"/>
        <end position="765"/>
    </location>
</feature>
<feature type="compositionally biased region" description="Pro residues" evidence="5">
    <location>
        <begin position="1051"/>
        <end position="1061"/>
    </location>
</feature>
<dbReference type="PROSITE" id="PS50005">
    <property type="entry name" value="TPR"/>
    <property type="match status" value="1"/>
</dbReference>
<dbReference type="SMART" id="SM00028">
    <property type="entry name" value="TPR"/>
    <property type="match status" value="4"/>
</dbReference>
<feature type="region of interest" description="Disordered" evidence="5">
    <location>
        <begin position="897"/>
        <end position="992"/>
    </location>
</feature>
<sequence>MSTKDRHYWTQLRTTLTAGHWTSSSPAKAYNGAPLSWSELFRKFNKHCKGYADVAEVASQNQALALLLIANSKDEDLDEPVRPEEYPLELGDECILAPERMEEGRSGYDVLQKIESSNFDTLNFALAYYAYALGDPSECLDHLSKVPDVSHVQNHIPLPVTLRANTLHVPTGGSSISTSSPAESIVGTESTISIADIKDGRAWAITETIRSLCLQGMSHEKLFPDKPRKALETYSAAFPLLTIVETELASTFAPVLTSTGKIDFSSFTRFREVWRWVERLLWRAIVLSSRIFNVHHDHKVTSCRESDSLWTWLEHYSSCSVYWPSNFRTSHRSTISVIYLRALVLRHGSENSLPALVGTARKSPHWMNTARSVIQEYRAILNVSTKFPKAGERNHKVEDFAEQCVAVWEASGAVGEYGGWVLDVLWWATRLTFNSYTIQKHMTRLLYVSGDIALARRTLRLYVQIVSKAHQAAVASNITGEELEREADTDRSWVQTCVFGTWMLCRIISSTSASVSTGRAKEIMDDLREAETLVAKAKTRLDASEKELAASVDLAEGIWLTVMAVKREWFSPKESFQVNSQIFLSRLEHNSDTRPFNFAKAHALFLRSIDTFPTATAHYHIALSYARYVPAALGSALEDKSEPSQETVHEQNLEKAILHAASAAEGKPSEIRYWHLIGLLSAKIEKWEAAESALETGASVGEVSDASLDGNNAEDLTDAQSTARLSVPSQGTAKVNADADTVEGLPPDSSRPMTQPPLPPKEEEVPPVYVLGPITTGISQTQNLPSSSELLQPVTDHPEPSRHEKFEHALQLRMSQVAVAEYVEGAEGAADKLPEVFQWIAEKRGISGDQTQTRASIDMARSADMRLRAPSELALSTSATNSQVGHEVNAIHDVAAEQGQEQSQPRPSLSNTNSTELQPPIPITISPATPDGTANVTSLVMDKEKKKEVETDNVSERRLRVSAHTHDRDASKSKKMQQKLKSQVHKGSARISTISKKIGHGVVKNGSLRRSSSTPDFHAVLHPMSYQASSIHSRRRQSAASPAADLLDSSSPPPPPPPALPPTSNSKWNSRTAKENRLLSDLWLMSAATFRRLGKIEQAKGAIQEAEVRDEANPGVWVQLGLYYAALGRSLAAIEAFQKALLISSDDVGASVHLARLYLFPEETSRKKYKEEAIPENIDLAAGLLAHLTQGAAWDISEAWYFLAKAYGLQGRKERERDCLTLALKLSQNRGVRDLGAALGLCL</sequence>